<dbReference type="Pfam" id="PF03706">
    <property type="entry name" value="LPG_synthase_TM"/>
    <property type="match status" value="1"/>
</dbReference>
<accession>A0A7G9L9L9</accession>
<feature type="transmembrane region" description="Helical" evidence="6">
    <location>
        <begin position="260"/>
        <end position="277"/>
    </location>
</feature>
<keyword evidence="2" id="KW-1003">Cell membrane</keyword>
<protein>
    <submittedName>
        <fullName evidence="7">Flippase-like domain-containing protein</fullName>
    </submittedName>
</protein>
<dbReference type="PANTHER" id="PTHR39087">
    <property type="entry name" value="UPF0104 MEMBRANE PROTEIN MJ1595"/>
    <property type="match status" value="1"/>
</dbReference>
<dbReference type="KEGG" id="ppec:H9W90_14180"/>
<feature type="transmembrane region" description="Helical" evidence="6">
    <location>
        <begin position="124"/>
        <end position="146"/>
    </location>
</feature>
<proteinExistence type="predicted"/>
<feature type="transmembrane region" description="Helical" evidence="6">
    <location>
        <begin position="158"/>
        <end position="176"/>
    </location>
</feature>
<evidence type="ECO:0000256" key="3">
    <source>
        <dbReference type="ARBA" id="ARBA00022692"/>
    </source>
</evidence>
<gene>
    <name evidence="7" type="ORF">H9W90_14180</name>
</gene>
<organism evidence="7 8">
    <name type="scientific">Polaribacter pectinis</name>
    <dbReference type="NCBI Taxonomy" id="2738844"/>
    <lineage>
        <taxon>Bacteria</taxon>
        <taxon>Pseudomonadati</taxon>
        <taxon>Bacteroidota</taxon>
        <taxon>Flavobacteriia</taxon>
        <taxon>Flavobacteriales</taxon>
        <taxon>Flavobacteriaceae</taxon>
    </lineage>
</organism>
<feature type="transmembrane region" description="Helical" evidence="6">
    <location>
        <begin position="235"/>
        <end position="253"/>
    </location>
</feature>
<keyword evidence="4 6" id="KW-1133">Transmembrane helix</keyword>
<reference evidence="7 8" key="1">
    <citation type="submission" date="2020-08" db="EMBL/GenBank/DDBJ databases">
        <title>Polaribacter sp. L12M9 isolated from gut of the Korean scallop.</title>
        <authorList>
            <person name="Jeong Y.S."/>
        </authorList>
    </citation>
    <scope>NUCLEOTIDE SEQUENCE [LARGE SCALE GENOMIC DNA]</scope>
    <source>
        <strain evidence="7 8">L12M9</strain>
    </source>
</reference>
<dbReference type="PANTHER" id="PTHR39087:SF2">
    <property type="entry name" value="UPF0104 MEMBRANE PROTEIN MJ1595"/>
    <property type="match status" value="1"/>
</dbReference>
<evidence type="ECO:0000256" key="4">
    <source>
        <dbReference type="ARBA" id="ARBA00022989"/>
    </source>
</evidence>
<feature type="transmembrane region" description="Helical" evidence="6">
    <location>
        <begin position="6"/>
        <end position="29"/>
    </location>
</feature>
<keyword evidence="8" id="KW-1185">Reference proteome</keyword>
<evidence type="ECO:0000313" key="8">
    <source>
        <dbReference type="Proteomes" id="UP000515808"/>
    </source>
</evidence>
<keyword evidence="3 6" id="KW-0812">Transmembrane</keyword>
<feature type="transmembrane region" description="Helical" evidence="6">
    <location>
        <begin position="283"/>
        <end position="310"/>
    </location>
</feature>
<keyword evidence="5 6" id="KW-0472">Membrane</keyword>
<dbReference type="RefSeq" id="WP_187482230.1">
    <property type="nucleotide sequence ID" value="NZ_CP060695.1"/>
</dbReference>
<evidence type="ECO:0000256" key="1">
    <source>
        <dbReference type="ARBA" id="ARBA00004651"/>
    </source>
</evidence>
<feature type="transmembrane region" description="Helical" evidence="6">
    <location>
        <begin position="208"/>
        <end position="229"/>
    </location>
</feature>
<dbReference type="EMBL" id="CP060695">
    <property type="protein sequence ID" value="QNM85318.1"/>
    <property type="molecule type" value="Genomic_DNA"/>
</dbReference>
<dbReference type="NCBIfam" id="TIGR00374">
    <property type="entry name" value="flippase-like domain"/>
    <property type="match status" value="1"/>
</dbReference>
<dbReference type="Proteomes" id="UP000515808">
    <property type="component" value="Chromosome"/>
</dbReference>
<comment type="subcellular location">
    <subcellularLocation>
        <location evidence="1">Cell membrane</location>
        <topology evidence="1">Multi-pass membrane protein</topology>
    </subcellularLocation>
</comment>
<dbReference type="GO" id="GO:0005886">
    <property type="term" value="C:plasma membrane"/>
    <property type="evidence" value="ECO:0007669"/>
    <property type="project" value="UniProtKB-SubCell"/>
</dbReference>
<name>A0A7G9L9L9_9FLAO</name>
<dbReference type="InterPro" id="IPR022791">
    <property type="entry name" value="L-PG_synthase/AglD"/>
</dbReference>
<dbReference type="AlphaFoldDB" id="A0A7G9L9L9"/>
<evidence type="ECO:0000313" key="7">
    <source>
        <dbReference type="EMBL" id="QNM85318.1"/>
    </source>
</evidence>
<feature type="transmembrane region" description="Helical" evidence="6">
    <location>
        <begin position="41"/>
        <end position="60"/>
    </location>
</feature>
<sequence>MDIKKILKIILPLALGGFLVWYSLSAISLETLGKYFKEANYSWIFLGLFFGILSHLSRAYRWKFMLEPLGFKPRFTNSVLAVLVGYLVNLALPRAGEISRATVMANYEKIPFEKGFGTIVAERIADLIMMLSIVAITLFVQFDFIYELLTKNFDPSKIIIGLTILVIGFFIFRFYVKKATSGFLLKIKTFVSGLIEGVTSIFKMKNKWAFIFHTIFIWAMYVAMFWATIPAIEGLEVPIGGILIGFIAGGFSIAATNGGIGLYPVAVAGALALFGIATEPATAFGWIMWTAQTAMIVIFGGLAFLILPIYNRKQTLTSEK</sequence>
<evidence type="ECO:0000256" key="2">
    <source>
        <dbReference type="ARBA" id="ARBA00022475"/>
    </source>
</evidence>
<evidence type="ECO:0000256" key="6">
    <source>
        <dbReference type="SAM" id="Phobius"/>
    </source>
</evidence>
<evidence type="ECO:0000256" key="5">
    <source>
        <dbReference type="ARBA" id="ARBA00023136"/>
    </source>
</evidence>